<dbReference type="GeneID" id="67465245"/>
<dbReference type="Proteomes" id="UP000194143">
    <property type="component" value="Chromosome"/>
</dbReference>
<evidence type="ECO:0000313" key="1">
    <source>
        <dbReference type="EMBL" id="ARP56092.1"/>
    </source>
</evidence>
<protein>
    <submittedName>
        <fullName evidence="1">ArpU family transcriptional regulator</fullName>
    </submittedName>
</protein>
<keyword evidence="2" id="KW-1185">Reference proteome</keyword>
<dbReference type="NCBIfam" id="TIGR01637">
    <property type="entry name" value="phage_arpU"/>
    <property type="match status" value="1"/>
</dbReference>
<proteinExistence type="predicted"/>
<dbReference type="InterPro" id="IPR006524">
    <property type="entry name" value="ArpU-like"/>
</dbReference>
<dbReference type="AlphaFoldDB" id="A0A0N8VGQ2"/>
<sequence length="124" mass="15084">MNQLSLFTYVNEKEIRPFVIEELKKYKVLRVRFQNQRERMELGADLLFPELRKLNVHELKYRQLQRAFEHALDQDEQRILEMKYMSATELNDDYIYTVLGMKRGKFYRKRKSGILNFATALEMI</sequence>
<accession>A0A0N8VGQ2</accession>
<dbReference type="SMR" id="A0A0N8VGQ2"/>
<reference evidence="1 2" key="1">
    <citation type="submission" date="2017-04" db="EMBL/GenBank/DDBJ databases">
        <title>Complete Genome Sequence of Bacillus thuringiensis type Strain ATCC 10792.</title>
        <authorList>
            <person name="Oh D.-H."/>
            <person name="Park B.-J."/>
            <person name="Shuai W."/>
            <person name="Chelliah R."/>
        </authorList>
    </citation>
    <scope>NUCLEOTIDE SEQUENCE [LARGE SCALE GENOMIC DNA]</scope>
    <source>
        <strain evidence="1 2">ATCC 10792</strain>
    </source>
</reference>
<name>A0A0N8VGQ2_BACTU</name>
<dbReference type="EMBL" id="CP021061">
    <property type="protein sequence ID" value="ARP56092.1"/>
    <property type="molecule type" value="Genomic_DNA"/>
</dbReference>
<dbReference type="RefSeq" id="WP_001072816.1">
    <property type="nucleotide sequence ID" value="NZ_CAKJXA010000022.1"/>
</dbReference>
<evidence type="ECO:0000313" key="2">
    <source>
        <dbReference type="Proteomes" id="UP000194143"/>
    </source>
</evidence>
<gene>
    <name evidence="1" type="ORF">CAB88_02790</name>
</gene>
<organism evidence="1 2">
    <name type="scientific">Bacillus thuringiensis</name>
    <dbReference type="NCBI Taxonomy" id="1428"/>
    <lineage>
        <taxon>Bacteria</taxon>
        <taxon>Bacillati</taxon>
        <taxon>Bacillota</taxon>
        <taxon>Bacilli</taxon>
        <taxon>Bacillales</taxon>
        <taxon>Bacillaceae</taxon>
        <taxon>Bacillus</taxon>
        <taxon>Bacillus cereus group</taxon>
    </lineage>
</organism>